<feature type="compositionally biased region" description="Basic and acidic residues" evidence="1">
    <location>
        <begin position="193"/>
        <end position="208"/>
    </location>
</feature>
<evidence type="ECO:0000313" key="3">
    <source>
        <dbReference type="Proteomes" id="UP000069205"/>
    </source>
</evidence>
<evidence type="ECO:0008006" key="4">
    <source>
        <dbReference type="Google" id="ProtNLM"/>
    </source>
</evidence>
<dbReference type="SUPFAM" id="SSF48371">
    <property type="entry name" value="ARM repeat"/>
    <property type="match status" value="1"/>
</dbReference>
<dbReference type="Proteomes" id="UP000069205">
    <property type="component" value="Chromosome"/>
</dbReference>
<proteinExistence type="predicted"/>
<organism evidence="2 3">
    <name type="scientific">Nitrospira moscoviensis</name>
    <dbReference type="NCBI Taxonomy" id="42253"/>
    <lineage>
        <taxon>Bacteria</taxon>
        <taxon>Pseudomonadati</taxon>
        <taxon>Nitrospirota</taxon>
        <taxon>Nitrospiria</taxon>
        <taxon>Nitrospirales</taxon>
        <taxon>Nitrospiraceae</taxon>
        <taxon>Nitrospira</taxon>
    </lineage>
</organism>
<dbReference type="InterPro" id="IPR011989">
    <property type="entry name" value="ARM-like"/>
</dbReference>
<gene>
    <name evidence="2" type="ORF">NITMOv2_1691</name>
</gene>
<evidence type="ECO:0000313" key="2">
    <source>
        <dbReference type="EMBL" id="ALA58111.1"/>
    </source>
</evidence>
<dbReference type="EMBL" id="CP011801">
    <property type="protein sequence ID" value="ALA58111.1"/>
    <property type="molecule type" value="Genomic_DNA"/>
</dbReference>
<dbReference type="STRING" id="42253.NITMOv2_1691"/>
<evidence type="ECO:0000256" key="1">
    <source>
        <dbReference type="SAM" id="MobiDB-lite"/>
    </source>
</evidence>
<name>A0A0K2GAW6_NITMO</name>
<dbReference type="OrthoDB" id="9766168at2"/>
<dbReference type="RefSeq" id="WP_053379317.1">
    <property type="nucleotide sequence ID" value="NZ_CP011801.1"/>
</dbReference>
<feature type="region of interest" description="Disordered" evidence="1">
    <location>
        <begin position="193"/>
        <end position="215"/>
    </location>
</feature>
<dbReference type="InterPro" id="IPR016024">
    <property type="entry name" value="ARM-type_fold"/>
</dbReference>
<reference evidence="2 3" key="1">
    <citation type="journal article" date="2015" name="Proc. Natl. Acad. Sci. U.S.A.">
        <title>Expanded metabolic versatility of ubiquitous nitrite-oxidizing bacteria from the genus Nitrospira.</title>
        <authorList>
            <person name="Koch H."/>
            <person name="Lucker S."/>
            <person name="Albertsen M."/>
            <person name="Kitzinger K."/>
            <person name="Herbold C."/>
            <person name="Spieck E."/>
            <person name="Nielsen P.H."/>
            <person name="Wagner M."/>
            <person name="Daims H."/>
        </authorList>
    </citation>
    <scope>NUCLEOTIDE SEQUENCE [LARGE SCALE GENOMIC DNA]</scope>
    <source>
        <strain evidence="2 3">NSP M-1</strain>
    </source>
</reference>
<dbReference type="KEGG" id="nmv:NITMOv2_1691"/>
<keyword evidence="3" id="KW-1185">Reference proteome</keyword>
<dbReference type="PATRIC" id="fig|42253.5.peg.1662"/>
<dbReference type="AlphaFoldDB" id="A0A0K2GAW6"/>
<sequence length="595" mass="65292">MSDLKTAQEMMAAAVAAKGTEAPEIASVKRVLKLLDKTAKSNRTYGATNPVALKFSQQLYDELTTHLSTYSKLTILVQRSQLMCDGQVVYEPAQEAGSESIAFKLYADGIRELVFHQGLTVEDLRFFLDSLWGGLDPAQDDDDIVTRLWAKNLTTLTVVTAEELAKASGGNDGFLRLDPPASDSTLRELLDRERSRKGGLKGADDDTKAAGGGEAAAKRRFQSGLIGYEVTEEELAALAQEVEAESKQDSTIYILDMLTTILASEQSPALLNKLFGLWGSIIESLMREGKWTVLEHVLSLLHETEAVRPDLGEDHKQQVTALLDGLGQPERLKAIETYLNRTPGATTEGLSTILLLMKADAVPGLCALLANLESQTHQGIVSEALAVLAKDQPEPVLRGLSDRRPHYVRQLLALLMKWNNPRFADAVEKLVRYPDVQVRKEVVRAIGLFRPSGNGARLLSFMNDADESVRVAALKLLMSGQYTAPFSLWSPILSAEDFMERPMSERRAVFQAVRATCGDEAIPYWENLFTEWSWTNRKKKEELALLAAEALGKLATPAAIATLELGQKKGGTAVRQACTLALSQIQKQQRKSPAA</sequence>
<accession>A0A0K2GAW6</accession>
<protein>
    <recommendedName>
        <fullName evidence="4">HEAT repeat domain-containing protein</fullName>
    </recommendedName>
</protein>
<dbReference type="Gene3D" id="1.25.10.10">
    <property type="entry name" value="Leucine-rich Repeat Variant"/>
    <property type="match status" value="1"/>
</dbReference>